<feature type="region of interest" description="Disordered" evidence="1">
    <location>
        <begin position="1"/>
        <end position="36"/>
    </location>
</feature>
<comment type="caution">
    <text evidence="2">The sequence shown here is derived from an EMBL/GenBank/DDBJ whole genome shotgun (WGS) entry which is preliminary data.</text>
</comment>
<name>A0AAD8E4B7_DIPPU</name>
<feature type="compositionally biased region" description="Basic and acidic residues" evidence="1">
    <location>
        <begin position="9"/>
        <end position="20"/>
    </location>
</feature>
<gene>
    <name evidence="2" type="ORF">L9F63_006814</name>
</gene>
<reference evidence="2" key="2">
    <citation type="submission" date="2023-05" db="EMBL/GenBank/DDBJ databases">
        <authorList>
            <person name="Fouks B."/>
        </authorList>
    </citation>
    <scope>NUCLEOTIDE SEQUENCE</scope>
    <source>
        <strain evidence="2">Stay&amp;Tobe</strain>
        <tissue evidence="2">Testes</tissue>
    </source>
</reference>
<sequence length="94" mass="10662">LFLQVAKRTQPEHCDKEDLLRYPSRPPDPTTSGSTPMTYTVIQCSVALSILRLTLSRFASIAHLFSMRCLEKFAEISRATILFCRAVLLLKPYS</sequence>
<evidence type="ECO:0000313" key="3">
    <source>
        <dbReference type="Proteomes" id="UP001233999"/>
    </source>
</evidence>
<dbReference type="AlphaFoldDB" id="A0AAD8E4B7"/>
<evidence type="ECO:0000313" key="2">
    <source>
        <dbReference type="EMBL" id="KAJ9576314.1"/>
    </source>
</evidence>
<dbReference type="EMBL" id="JASPKZ010009800">
    <property type="protein sequence ID" value="KAJ9576314.1"/>
    <property type="molecule type" value="Genomic_DNA"/>
</dbReference>
<reference evidence="2" key="1">
    <citation type="journal article" date="2023" name="IScience">
        <title>Live-bearing cockroach genome reveals convergent evolutionary mechanisms linked to viviparity in insects and beyond.</title>
        <authorList>
            <person name="Fouks B."/>
            <person name="Harrison M.C."/>
            <person name="Mikhailova A.A."/>
            <person name="Marchal E."/>
            <person name="English S."/>
            <person name="Carruthers M."/>
            <person name="Jennings E.C."/>
            <person name="Chiamaka E.L."/>
            <person name="Frigard R.A."/>
            <person name="Pippel M."/>
            <person name="Attardo G.M."/>
            <person name="Benoit J.B."/>
            <person name="Bornberg-Bauer E."/>
            <person name="Tobe S.S."/>
        </authorList>
    </citation>
    <scope>NUCLEOTIDE SEQUENCE</scope>
    <source>
        <strain evidence="2">Stay&amp;Tobe</strain>
    </source>
</reference>
<organism evidence="2 3">
    <name type="scientific">Diploptera punctata</name>
    <name type="common">Pacific beetle cockroach</name>
    <dbReference type="NCBI Taxonomy" id="6984"/>
    <lineage>
        <taxon>Eukaryota</taxon>
        <taxon>Metazoa</taxon>
        <taxon>Ecdysozoa</taxon>
        <taxon>Arthropoda</taxon>
        <taxon>Hexapoda</taxon>
        <taxon>Insecta</taxon>
        <taxon>Pterygota</taxon>
        <taxon>Neoptera</taxon>
        <taxon>Polyneoptera</taxon>
        <taxon>Dictyoptera</taxon>
        <taxon>Blattodea</taxon>
        <taxon>Blaberoidea</taxon>
        <taxon>Blaberidae</taxon>
        <taxon>Diplopterinae</taxon>
        <taxon>Diploptera</taxon>
    </lineage>
</organism>
<feature type="non-terminal residue" evidence="2">
    <location>
        <position position="94"/>
    </location>
</feature>
<evidence type="ECO:0000256" key="1">
    <source>
        <dbReference type="SAM" id="MobiDB-lite"/>
    </source>
</evidence>
<accession>A0AAD8E4B7</accession>
<protein>
    <submittedName>
        <fullName evidence="2">Uncharacterized protein</fullName>
    </submittedName>
</protein>
<dbReference type="Proteomes" id="UP001233999">
    <property type="component" value="Unassembled WGS sequence"/>
</dbReference>
<proteinExistence type="predicted"/>
<keyword evidence="3" id="KW-1185">Reference proteome</keyword>
<feature type="non-terminal residue" evidence="2">
    <location>
        <position position="1"/>
    </location>
</feature>